<dbReference type="InterPro" id="IPR015018">
    <property type="entry name" value="DUF1905"/>
</dbReference>
<dbReference type="OrthoDB" id="959664at2"/>
<organism evidence="1 2">
    <name type="scientific">Rufibacter radiotolerans</name>
    <dbReference type="NCBI Taxonomy" id="1379910"/>
    <lineage>
        <taxon>Bacteria</taxon>
        <taxon>Pseudomonadati</taxon>
        <taxon>Bacteroidota</taxon>
        <taxon>Cytophagia</taxon>
        <taxon>Cytophagales</taxon>
        <taxon>Hymenobacteraceae</taxon>
        <taxon>Rufibacter</taxon>
    </lineage>
</organism>
<gene>
    <name evidence="1" type="ORF">TH63_01730</name>
</gene>
<dbReference type="RefSeq" id="WP_048922517.1">
    <property type="nucleotide sequence ID" value="NZ_CP010777.1"/>
</dbReference>
<evidence type="ECO:0008006" key="3">
    <source>
        <dbReference type="Google" id="ProtNLM"/>
    </source>
</evidence>
<dbReference type="AlphaFoldDB" id="A0A0H4VNC3"/>
<keyword evidence="2" id="KW-1185">Reference proteome</keyword>
<proteinExistence type="predicted"/>
<evidence type="ECO:0000313" key="2">
    <source>
        <dbReference type="Proteomes" id="UP000036458"/>
    </source>
</evidence>
<dbReference type="InterPro" id="IPR037079">
    <property type="entry name" value="AF2212/PG0164-like_sf"/>
</dbReference>
<dbReference type="EMBL" id="CP010777">
    <property type="protein sequence ID" value="AKQ47425.1"/>
    <property type="molecule type" value="Genomic_DNA"/>
</dbReference>
<accession>A0A0H4VNC3</accession>
<dbReference type="SUPFAM" id="SSF141694">
    <property type="entry name" value="AF2212/PG0164-like"/>
    <property type="match status" value="1"/>
</dbReference>
<reference evidence="1 2" key="1">
    <citation type="submission" date="2015-01" db="EMBL/GenBank/DDBJ databases">
        <title>Rufibacter sp./DG31D/ whole genome sequencing.</title>
        <authorList>
            <person name="Kim M.K."/>
            <person name="Srinivasan S."/>
            <person name="Lee J.-J."/>
        </authorList>
    </citation>
    <scope>NUCLEOTIDE SEQUENCE [LARGE SCALE GENOMIC DNA]</scope>
    <source>
        <strain evidence="1 2">DG31D</strain>
    </source>
</reference>
<dbReference type="Gene3D" id="2.40.30.100">
    <property type="entry name" value="AF2212/PG0164-like"/>
    <property type="match status" value="1"/>
</dbReference>
<dbReference type="KEGG" id="ruf:TH63_01730"/>
<dbReference type="PATRIC" id="fig|1379910.4.peg.363"/>
<name>A0A0H4VNC3_9BACT</name>
<evidence type="ECO:0000313" key="1">
    <source>
        <dbReference type="EMBL" id="AKQ47425.1"/>
    </source>
</evidence>
<protein>
    <recommendedName>
        <fullName evidence="3">DUF1905 domain-containing protein</fullName>
    </recommendedName>
</protein>
<dbReference type="Pfam" id="PF13376">
    <property type="entry name" value="OmdA"/>
    <property type="match status" value="1"/>
</dbReference>
<sequence>MTPLQFTTHIGKLEHLMGTHYLEVPANVVQALGGKFNVRLHCTVNSTITYQCGIVALGQGRAYITLTKARLKQLGLKEGSPASVLLQKDDSEFGTPVPEELAELLRQDDAGKARFDQLKPGMQRYIINHVSAVKSSQLRIDRSITLLENLKRLIPGQETFREILGMEKREI</sequence>
<dbReference type="STRING" id="1379910.TH63_01730"/>
<dbReference type="Proteomes" id="UP000036458">
    <property type="component" value="Chromosome"/>
</dbReference>
<dbReference type="Pfam" id="PF08922">
    <property type="entry name" value="DUF1905"/>
    <property type="match status" value="1"/>
</dbReference>